<dbReference type="Proteomes" id="UP000249081">
    <property type="component" value="Unassembled WGS sequence"/>
</dbReference>
<organism evidence="2 3">
    <name type="scientific">Shackletoniella antarctica</name>
    <dbReference type="NCBI Taxonomy" id="268115"/>
    <lineage>
        <taxon>Bacteria</taxon>
        <taxon>Bacillati</taxon>
        <taxon>Cyanobacteriota</taxon>
        <taxon>Cyanophyceae</taxon>
        <taxon>Oculatellales</taxon>
        <taxon>Oculatellaceae</taxon>
        <taxon>Shackletoniella</taxon>
    </lineage>
</organism>
<feature type="domain" description="AB hydrolase-1" evidence="1">
    <location>
        <begin position="32"/>
        <end position="283"/>
    </location>
</feature>
<dbReference type="SUPFAM" id="SSF53474">
    <property type="entry name" value="alpha/beta-Hydrolases"/>
    <property type="match status" value="1"/>
</dbReference>
<evidence type="ECO:0000259" key="1">
    <source>
        <dbReference type="Pfam" id="PF12697"/>
    </source>
</evidence>
<gene>
    <name evidence="2" type="ORF">DCF17_10465</name>
</gene>
<comment type="caution">
    <text evidence="2">The sequence shown here is derived from an EMBL/GenBank/DDBJ whole genome shotgun (WGS) entry which is preliminary data.</text>
</comment>
<reference evidence="3" key="1">
    <citation type="submission" date="2018-04" db="EMBL/GenBank/DDBJ databases">
        <authorList>
            <person name="Cornet L."/>
        </authorList>
    </citation>
    <scope>NUCLEOTIDE SEQUENCE [LARGE SCALE GENOMIC DNA]</scope>
</reference>
<dbReference type="Gene3D" id="3.40.50.1820">
    <property type="entry name" value="alpha/beta hydrolase"/>
    <property type="match status" value="1"/>
</dbReference>
<dbReference type="EMBL" id="QBMN01000062">
    <property type="protein sequence ID" value="PZO41631.1"/>
    <property type="molecule type" value="Genomic_DNA"/>
</dbReference>
<dbReference type="PRINTS" id="PR00111">
    <property type="entry name" value="ABHYDROLASE"/>
</dbReference>
<proteinExistence type="predicted"/>
<reference evidence="2 3" key="2">
    <citation type="submission" date="2018-06" db="EMBL/GenBank/DDBJ databases">
        <title>Metagenomic assembly of (sub)arctic Cyanobacteria and their associated microbiome from non-axenic cultures.</title>
        <authorList>
            <person name="Baurain D."/>
        </authorList>
    </citation>
    <scope>NUCLEOTIDE SEQUENCE [LARGE SCALE GENOMIC DNA]</scope>
    <source>
        <strain evidence="2">ULC041bin1</strain>
    </source>
</reference>
<protein>
    <submittedName>
        <fullName evidence="2">Alpha/beta hydrolase</fullName>
    </submittedName>
</protein>
<dbReference type="InterPro" id="IPR000073">
    <property type="entry name" value="AB_hydrolase_1"/>
</dbReference>
<dbReference type="PANTHER" id="PTHR46438:SF12">
    <property type="entry name" value="ALPHA_BETA-HYDROLASES SUPERFAMILY PROTEIN"/>
    <property type="match status" value="1"/>
</dbReference>
<name>A0A2W4Y269_9CYAN</name>
<accession>A0A2W4Y269</accession>
<sequence>MSTAEHPCSNQTWNWRGLPINYQQAGTTGPALVLIHGFGASVGHWRKNIPALAENHRVFALDLLGFGKSAKPAPGEPLPYNFDTWGSQVTDFLAEIVGEPAFLVGNSIGGVVALQAAVIAPEQSRGVVLVDCALRQICDRKLHTQPPMRRLGRPALKKVFQNRALVHWLFAQIARPGRIRAVLRTAYGNPAAVTDELVELLLEPAREPGAADVFGAFINNFDGPLPEDLLPQLTCPALILWGTADPWEPIALGRELANFPAVEEFIPLEGAGHCPQDEIPEVVNGHLQAWVASHAVAAAQPSTVPAF</sequence>
<dbReference type="AlphaFoldDB" id="A0A2W4Y269"/>
<dbReference type="PRINTS" id="PR00412">
    <property type="entry name" value="EPOXHYDRLASE"/>
</dbReference>
<dbReference type="InterPro" id="IPR000639">
    <property type="entry name" value="Epox_hydrolase-like"/>
</dbReference>
<dbReference type="GO" id="GO:0016787">
    <property type="term" value="F:hydrolase activity"/>
    <property type="evidence" value="ECO:0007669"/>
    <property type="project" value="UniProtKB-KW"/>
</dbReference>
<dbReference type="PANTHER" id="PTHR46438">
    <property type="entry name" value="ALPHA/BETA-HYDROLASES SUPERFAMILY PROTEIN"/>
    <property type="match status" value="1"/>
</dbReference>
<evidence type="ECO:0000313" key="2">
    <source>
        <dbReference type="EMBL" id="PZO41631.1"/>
    </source>
</evidence>
<keyword evidence="2" id="KW-0378">Hydrolase</keyword>
<dbReference type="InterPro" id="IPR029058">
    <property type="entry name" value="AB_hydrolase_fold"/>
</dbReference>
<dbReference type="Pfam" id="PF12697">
    <property type="entry name" value="Abhydrolase_6"/>
    <property type="match status" value="1"/>
</dbReference>
<evidence type="ECO:0000313" key="3">
    <source>
        <dbReference type="Proteomes" id="UP000249081"/>
    </source>
</evidence>